<dbReference type="AlphaFoldDB" id="A0A195CH94"/>
<protein>
    <submittedName>
        <fullName evidence="1">Uncharacterized protein</fullName>
    </submittedName>
</protein>
<evidence type="ECO:0000313" key="1">
    <source>
        <dbReference type="EMBL" id="KYN00078.1"/>
    </source>
</evidence>
<dbReference type="EMBL" id="KQ977754">
    <property type="protein sequence ID" value="KYN00078.1"/>
    <property type="molecule type" value="Genomic_DNA"/>
</dbReference>
<sequence length="225" mass="24310">GSIFFLSRQMDSRRFVPPLLTPAVLAHPGPPSGLRRTPTFSSSTVWRGVDVVKLPRGHRPLSPVPSATGHGHCPLVYPRGIRRTTREDESRALWVNTHAQDVVHIVRTLSRGIRVRPSPCKVYYVATETWIKISKIGLCLGVSPVVVCHSYRHVRPAILVEKQIPRRFHPVACALARSLAVTDTETLHCLQGRGCGGGGGGDDGGGGGGSGGVVGAVRHLREIHR</sequence>
<organism evidence="1 2">
    <name type="scientific">Cyphomyrmex costatus</name>
    <dbReference type="NCBI Taxonomy" id="456900"/>
    <lineage>
        <taxon>Eukaryota</taxon>
        <taxon>Metazoa</taxon>
        <taxon>Ecdysozoa</taxon>
        <taxon>Arthropoda</taxon>
        <taxon>Hexapoda</taxon>
        <taxon>Insecta</taxon>
        <taxon>Pterygota</taxon>
        <taxon>Neoptera</taxon>
        <taxon>Endopterygota</taxon>
        <taxon>Hymenoptera</taxon>
        <taxon>Apocrita</taxon>
        <taxon>Aculeata</taxon>
        <taxon>Formicoidea</taxon>
        <taxon>Formicidae</taxon>
        <taxon>Myrmicinae</taxon>
        <taxon>Cyphomyrmex</taxon>
    </lineage>
</organism>
<gene>
    <name evidence="1" type="ORF">ALC62_09140</name>
</gene>
<dbReference type="Proteomes" id="UP000078542">
    <property type="component" value="Unassembled WGS sequence"/>
</dbReference>
<keyword evidence="2" id="KW-1185">Reference proteome</keyword>
<feature type="non-terminal residue" evidence="1">
    <location>
        <position position="1"/>
    </location>
</feature>
<name>A0A195CH94_9HYME</name>
<reference evidence="1 2" key="1">
    <citation type="submission" date="2016-03" db="EMBL/GenBank/DDBJ databases">
        <title>Cyphomyrmex costatus WGS genome.</title>
        <authorList>
            <person name="Nygaard S."/>
            <person name="Hu H."/>
            <person name="Boomsma J."/>
            <person name="Zhang G."/>
        </authorList>
    </citation>
    <scope>NUCLEOTIDE SEQUENCE [LARGE SCALE GENOMIC DNA]</scope>
    <source>
        <strain evidence="1">MS0001</strain>
        <tissue evidence="1">Whole body</tissue>
    </source>
</reference>
<accession>A0A195CH94</accession>
<proteinExistence type="predicted"/>
<evidence type="ECO:0000313" key="2">
    <source>
        <dbReference type="Proteomes" id="UP000078542"/>
    </source>
</evidence>